<dbReference type="Proteomes" id="UP000015102">
    <property type="component" value="Unassembled WGS sequence"/>
</dbReference>
<name>T1GBX5_MEGSC</name>
<sequence length="164" mass="18895">MNSDLEISLKDLKFNHSSVPDVRDSNLKKAKMLYDSGQISESIFLQTKLLNMGFTSKNPGCVIRIACLICFQAKKDYEKLMESRKKNNLDFQSMEEITSFCKDLPDEWTVLQVCKDHDKTTTTLKKNDILKRPCPIYLTVLKHPRSSEFPEPICIKIEQSGLKM</sequence>
<proteinExistence type="predicted"/>
<evidence type="ECO:0000313" key="1">
    <source>
        <dbReference type="EnsemblMetazoa" id="MESCA000765-PA"/>
    </source>
</evidence>
<reference evidence="2" key="1">
    <citation type="submission" date="2013-02" db="EMBL/GenBank/DDBJ databases">
        <authorList>
            <person name="Hughes D."/>
        </authorList>
    </citation>
    <scope>NUCLEOTIDE SEQUENCE</scope>
    <source>
        <strain>Durham</strain>
        <strain evidence="2">NC isolate 2 -- Noor lab</strain>
    </source>
</reference>
<keyword evidence="2" id="KW-1185">Reference proteome</keyword>
<accession>T1GBX5</accession>
<dbReference type="STRING" id="36166.T1GBX5"/>
<dbReference type="HOGENOM" id="CLU_1623134_0_0_1"/>
<dbReference type="AlphaFoldDB" id="T1GBX5"/>
<dbReference type="EnsemblMetazoa" id="MESCA000765-RA">
    <property type="protein sequence ID" value="MESCA000765-PA"/>
    <property type="gene ID" value="MESCA000765"/>
</dbReference>
<dbReference type="EMBL" id="CAQQ02128653">
    <property type="status" value="NOT_ANNOTATED_CDS"/>
    <property type="molecule type" value="Genomic_DNA"/>
</dbReference>
<evidence type="ECO:0000313" key="2">
    <source>
        <dbReference type="Proteomes" id="UP000015102"/>
    </source>
</evidence>
<organism evidence="1 2">
    <name type="scientific">Megaselia scalaris</name>
    <name type="common">Humpbacked fly</name>
    <name type="synonym">Phora scalaris</name>
    <dbReference type="NCBI Taxonomy" id="36166"/>
    <lineage>
        <taxon>Eukaryota</taxon>
        <taxon>Metazoa</taxon>
        <taxon>Ecdysozoa</taxon>
        <taxon>Arthropoda</taxon>
        <taxon>Hexapoda</taxon>
        <taxon>Insecta</taxon>
        <taxon>Pterygota</taxon>
        <taxon>Neoptera</taxon>
        <taxon>Endopterygota</taxon>
        <taxon>Diptera</taxon>
        <taxon>Brachycera</taxon>
        <taxon>Muscomorpha</taxon>
        <taxon>Platypezoidea</taxon>
        <taxon>Phoridae</taxon>
        <taxon>Megaseliini</taxon>
        <taxon>Megaselia</taxon>
    </lineage>
</organism>
<reference evidence="1" key="2">
    <citation type="submission" date="2015-06" db="UniProtKB">
        <authorList>
            <consortium name="EnsemblMetazoa"/>
        </authorList>
    </citation>
    <scope>IDENTIFICATION</scope>
</reference>
<protein>
    <submittedName>
        <fullName evidence="1">Uncharacterized protein</fullName>
    </submittedName>
</protein>